<dbReference type="EMBL" id="QGDQ01000073">
    <property type="protein sequence ID" value="PWJ42445.1"/>
    <property type="molecule type" value="Genomic_DNA"/>
</dbReference>
<dbReference type="AlphaFoldDB" id="A0A315ZA36"/>
<reference evidence="3 4" key="1">
    <citation type="submission" date="2018-03" db="EMBL/GenBank/DDBJ databases">
        <title>Genomic Encyclopedia of Archaeal and Bacterial Type Strains, Phase II (KMG-II): from individual species to whole genera.</title>
        <authorList>
            <person name="Goeker M."/>
        </authorList>
    </citation>
    <scope>NUCLEOTIDE SEQUENCE [LARGE SCALE GENOMIC DNA]</scope>
    <source>
        <strain evidence="3 4">DSM 44889</strain>
    </source>
</reference>
<dbReference type="GO" id="GO:0006313">
    <property type="term" value="P:DNA transposition"/>
    <property type="evidence" value="ECO:0007669"/>
    <property type="project" value="InterPro"/>
</dbReference>
<dbReference type="InterPro" id="IPR003346">
    <property type="entry name" value="Transposase_20"/>
</dbReference>
<proteinExistence type="predicted"/>
<dbReference type="InterPro" id="IPR047650">
    <property type="entry name" value="Transpos_IS110"/>
</dbReference>
<dbReference type="NCBIfam" id="NF033542">
    <property type="entry name" value="transpos_IS110"/>
    <property type="match status" value="1"/>
</dbReference>
<dbReference type="PANTHER" id="PTHR33055:SF3">
    <property type="entry name" value="PUTATIVE TRANSPOSASE FOR IS117-RELATED"/>
    <property type="match status" value="1"/>
</dbReference>
<evidence type="ECO:0000259" key="1">
    <source>
        <dbReference type="Pfam" id="PF01548"/>
    </source>
</evidence>
<evidence type="ECO:0000313" key="4">
    <source>
        <dbReference type="Proteomes" id="UP000245469"/>
    </source>
</evidence>
<accession>A0A315ZA36</accession>
<gene>
    <name evidence="3" type="ORF">BXY45_1731</name>
</gene>
<sequence length="437" mass="46734">MDWIAVRNVAATRVSGLVCRTQMKRDPEDAMAPSEHHYDVYLGLDVGKADHHACALDPAGRKIHDKALTNDEAALRAVFTKLTERGRVLAVVDQPAAIGALAIAVARDLGIEVAYLPGLTMRRLADLQPGQAKTDARDAYVIADAARSHPHTLRRVGTDDETLADLGVLAGYDDDLAQQATRLTNRLRDALTHVHPALERLLARHFDRDGVIDLLAAAGTPAALAALGTDGIAEVLRPRSPRLARTLPAQITAALATQSVTITGTGAFGRVITGVAAQLREVRDERAALAVELEARLESHPLAEVLTSMPGVGVRTAIKILTIVGDGSAFASAAHLASYAGLAPVTRRSGSSIKGESHSQRGHHALKSALFLSAFAALSDPASRAYYDRKRAEGRRHNAALICLARRRVDVLFAMLRDRQPYRPRTTPTSSEVALAA</sequence>
<name>A0A315ZA36_9ACTN</name>
<dbReference type="Pfam" id="PF02371">
    <property type="entry name" value="Transposase_20"/>
    <property type="match status" value="1"/>
</dbReference>
<dbReference type="InterPro" id="IPR002525">
    <property type="entry name" value="Transp_IS110-like_N"/>
</dbReference>
<dbReference type="Proteomes" id="UP000245469">
    <property type="component" value="Unassembled WGS sequence"/>
</dbReference>
<dbReference type="GO" id="GO:0004803">
    <property type="term" value="F:transposase activity"/>
    <property type="evidence" value="ECO:0007669"/>
    <property type="project" value="InterPro"/>
</dbReference>
<comment type="caution">
    <text evidence="3">The sequence shown here is derived from an EMBL/GenBank/DDBJ whole genome shotgun (WGS) entry which is preliminary data.</text>
</comment>
<organism evidence="3 4">
    <name type="scientific">Quadrisphaera granulorum</name>
    <dbReference type="NCBI Taxonomy" id="317664"/>
    <lineage>
        <taxon>Bacteria</taxon>
        <taxon>Bacillati</taxon>
        <taxon>Actinomycetota</taxon>
        <taxon>Actinomycetes</taxon>
        <taxon>Kineosporiales</taxon>
        <taxon>Kineosporiaceae</taxon>
        <taxon>Quadrisphaera</taxon>
    </lineage>
</organism>
<protein>
    <submittedName>
        <fullName evidence="3">Transposase IS116/IS110/IS902 family protein</fullName>
    </submittedName>
</protein>
<keyword evidence="4" id="KW-1185">Reference proteome</keyword>
<evidence type="ECO:0000313" key="3">
    <source>
        <dbReference type="EMBL" id="PWJ42445.1"/>
    </source>
</evidence>
<dbReference type="GO" id="GO:0003677">
    <property type="term" value="F:DNA binding"/>
    <property type="evidence" value="ECO:0007669"/>
    <property type="project" value="InterPro"/>
</dbReference>
<dbReference type="Pfam" id="PF01548">
    <property type="entry name" value="DEDD_Tnp_IS110"/>
    <property type="match status" value="1"/>
</dbReference>
<feature type="domain" description="Transposase IS116/IS110/IS902 C-terminal" evidence="2">
    <location>
        <begin position="304"/>
        <end position="387"/>
    </location>
</feature>
<evidence type="ECO:0000259" key="2">
    <source>
        <dbReference type="Pfam" id="PF02371"/>
    </source>
</evidence>
<dbReference type="PANTHER" id="PTHR33055">
    <property type="entry name" value="TRANSPOSASE FOR INSERTION SEQUENCE ELEMENT IS1111A"/>
    <property type="match status" value="1"/>
</dbReference>
<feature type="domain" description="Transposase IS110-like N-terminal" evidence="1">
    <location>
        <begin position="42"/>
        <end position="196"/>
    </location>
</feature>